<reference evidence="11 12" key="1">
    <citation type="journal article" date="2016" name="Nat. Commun.">
        <title>Thousands of microbial genomes shed light on interconnected biogeochemical processes in an aquifer system.</title>
        <authorList>
            <person name="Anantharaman K."/>
            <person name="Brown C.T."/>
            <person name="Hug L.A."/>
            <person name="Sharon I."/>
            <person name="Castelle C.J."/>
            <person name="Probst A.J."/>
            <person name="Thomas B.C."/>
            <person name="Singh A."/>
            <person name="Wilkins M.J."/>
            <person name="Karaoz U."/>
            <person name="Brodie E.L."/>
            <person name="Williams K.H."/>
            <person name="Hubbard S.S."/>
            <person name="Banfield J.F."/>
        </authorList>
    </citation>
    <scope>NUCLEOTIDE SEQUENCE [LARGE SCALE GENOMIC DNA]</scope>
</reference>
<dbReference type="Proteomes" id="UP000177478">
    <property type="component" value="Unassembled WGS sequence"/>
</dbReference>
<dbReference type="Pfam" id="PF00768">
    <property type="entry name" value="Peptidase_S11"/>
    <property type="match status" value="1"/>
</dbReference>
<dbReference type="InterPro" id="IPR001967">
    <property type="entry name" value="Peptidase_S11_N"/>
</dbReference>
<dbReference type="GO" id="GO:0009002">
    <property type="term" value="F:serine-type D-Ala-D-Ala carboxypeptidase activity"/>
    <property type="evidence" value="ECO:0007669"/>
    <property type="project" value="InterPro"/>
</dbReference>
<dbReference type="InterPro" id="IPR012338">
    <property type="entry name" value="Beta-lactam/transpept-like"/>
</dbReference>
<dbReference type="GO" id="GO:0008360">
    <property type="term" value="P:regulation of cell shape"/>
    <property type="evidence" value="ECO:0007669"/>
    <property type="project" value="UniProtKB-KW"/>
</dbReference>
<feature type="domain" description="Peptidase S11 D-alanyl-D-alanine carboxypeptidase A N-terminal" evidence="10">
    <location>
        <begin position="50"/>
        <end position="277"/>
    </location>
</feature>
<evidence type="ECO:0000256" key="4">
    <source>
        <dbReference type="ARBA" id="ARBA00022960"/>
    </source>
</evidence>
<dbReference type="GO" id="GO:0006508">
    <property type="term" value="P:proteolysis"/>
    <property type="evidence" value="ECO:0007669"/>
    <property type="project" value="InterPro"/>
</dbReference>
<evidence type="ECO:0000313" key="11">
    <source>
        <dbReference type="EMBL" id="OGN20444.1"/>
    </source>
</evidence>
<evidence type="ECO:0000256" key="8">
    <source>
        <dbReference type="PIRSR" id="PIRSR618044-2"/>
    </source>
</evidence>
<dbReference type="GO" id="GO:0071555">
    <property type="term" value="P:cell wall organization"/>
    <property type="evidence" value="ECO:0007669"/>
    <property type="project" value="UniProtKB-KW"/>
</dbReference>
<evidence type="ECO:0000256" key="2">
    <source>
        <dbReference type="ARBA" id="ARBA00022729"/>
    </source>
</evidence>
<dbReference type="InterPro" id="IPR018044">
    <property type="entry name" value="Peptidase_S11"/>
</dbReference>
<evidence type="ECO:0000259" key="10">
    <source>
        <dbReference type="Pfam" id="PF00768"/>
    </source>
</evidence>
<name>A0A1F8G513_9BACT</name>
<keyword evidence="3" id="KW-0378">Hydrolase</keyword>
<keyword evidence="2" id="KW-0732">Signal</keyword>
<evidence type="ECO:0000256" key="3">
    <source>
        <dbReference type="ARBA" id="ARBA00022801"/>
    </source>
</evidence>
<protein>
    <recommendedName>
        <fullName evidence="10">Peptidase S11 D-alanyl-D-alanine carboxypeptidase A N-terminal domain-containing protein</fullName>
    </recommendedName>
</protein>
<dbReference type="PANTHER" id="PTHR21581:SF6">
    <property type="entry name" value="TRAFFICKING PROTEIN PARTICLE COMPLEX SUBUNIT 12"/>
    <property type="match status" value="1"/>
</dbReference>
<proteinExistence type="inferred from homology"/>
<dbReference type="PANTHER" id="PTHR21581">
    <property type="entry name" value="D-ALANYL-D-ALANINE CARBOXYPEPTIDASE"/>
    <property type="match status" value="1"/>
</dbReference>
<feature type="active site" evidence="7">
    <location>
        <position position="139"/>
    </location>
</feature>
<sequence>MDSTNRQAQTATTPASLIGTSSAQDLGSYQSGYILPVSVTNFFPIKKPNTAVPKLSAKAALLYDTANDKVLFSISSQKSLPVASLTKLLMATIVLDQLTLNVPVTITSRSYNVDDLGADFNRGEALAVGDLLKAMLIKSSNDAAYALAQAVETKTGKGIVEQLNAKAGLIGMYNSRFSDPAGLNDDAYSTVEDLLKLVKYSKRYSAIWQIINQPETDVKSVDGRFSHHIVSTNKLFGVLPNIVGGKTGYTDGAKGCMILEIALPADDSSLLAIVLGSDERFADTKTLLEWGRDNFRWH</sequence>
<dbReference type="PRINTS" id="PR00725">
    <property type="entry name" value="DADACBPTASE1"/>
</dbReference>
<evidence type="ECO:0000313" key="12">
    <source>
        <dbReference type="Proteomes" id="UP000177478"/>
    </source>
</evidence>
<dbReference type="GO" id="GO:0009252">
    <property type="term" value="P:peptidoglycan biosynthetic process"/>
    <property type="evidence" value="ECO:0007669"/>
    <property type="project" value="UniProtKB-KW"/>
</dbReference>
<dbReference type="Gene3D" id="3.40.710.10">
    <property type="entry name" value="DD-peptidase/beta-lactamase superfamily"/>
    <property type="match status" value="1"/>
</dbReference>
<evidence type="ECO:0000256" key="9">
    <source>
        <dbReference type="RuleBase" id="RU004016"/>
    </source>
</evidence>
<dbReference type="AlphaFoldDB" id="A0A1F8G513"/>
<dbReference type="STRING" id="1802689.A3F25_02165"/>
<feature type="active site" description="Proton acceptor" evidence="7">
    <location>
        <position position="87"/>
    </location>
</feature>
<keyword evidence="5" id="KW-0573">Peptidoglycan synthesis</keyword>
<evidence type="ECO:0000256" key="1">
    <source>
        <dbReference type="ARBA" id="ARBA00007164"/>
    </source>
</evidence>
<accession>A0A1F8G513</accession>
<comment type="similarity">
    <text evidence="1 9">Belongs to the peptidase S11 family.</text>
</comment>
<comment type="caution">
    <text evidence="11">The sequence shown here is derived from an EMBL/GenBank/DDBJ whole genome shotgun (WGS) entry which is preliminary data.</text>
</comment>
<dbReference type="SUPFAM" id="SSF56601">
    <property type="entry name" value="beta-lactamase/transpeptidase-like"/>
    <property type="match status" value="1"/>
</dbReference>
<feature type="active site" description="Acyl-ester intermediate" evidence="7">
    <location>
        <position position="84"/>
    </location>
</feature>
<organism evidence="11 12">
    <name type="scientific">Candidatus Yanofskybacteria bacterium RIFCSPHIGHO2_12_FULL_45_19b</name>
    <dbReference type="NCBI Taxonomy" id="1802689"/>
    <lineage>
        <taxon>Bacteria</taxon>
        <taxon>Candidatus Yanofskyibacteriota</taxon>
    </lineage>
</organism>
<evidence type="ECO:0000256" key="7">
    <source>
        <dbReference type="PIRSR" id="PIRSR618044-1"/>
    </source>
</evidence>
<gene>
    <name evidence="11" type="ORF">A3F25_02165</name>
</gene>
<evidence type="ECO:0000256" key="6">
    <source>
        <dbReference type="ARBA" id="ARBA00023316"/>
    </source>
</evidence>
<feature type="binding site" evidence="8">
    <location>
        <position position="246"/>
    </location>
    <ligand>
        <name>substrate</name>
    </ligand>
</feature>
<evidence type="ECO:0000256" key="5">
    <source>
        <dbReference type="ARBA" id="ARBA00022984"/>
    </source>
</evidence>
<dbReference type="EMBL" id="MGKD01000004">
    <property type="protein sequence ID" value="OGN20444.1"/>
    <property type="molecule type" value="Genomic_DNA"/>
</dbReference>
<keyword evidence="4" id="KW-0133">Cell shape</keyword>
<keyword evidence="6" id="KW-0961">Cell wall biogenesis/degradation</keyword>